<organism evidence="1 2">
    <name type="scientific">Arthrobacter phage Kuleana</name>
    <dbReference type="NCBI Taxonomy" id="2653270"/>
    <lineage>
        <taxon>Viruses</taxon>
        <taxon>Duplodnaviria</taxon>
        <taxon>Heunggongvirae</taxon>
        <taxon>Uroviricota</taxon>
        <taxon>Caudoviricetes</taxon>
        <taxon>Kuleanavirus</taxon>
        <taxon>Kuleanavirus kuleana</taxon>
    </lineage>
</organism>
<evidence type="ECO:0000313" key="1">
    <source>
        <dbReference type="EMBL" id="QGH74553.1"/>
    </source>
</evidence>
<dbReference type="EMBL" id="MN484600">
    <property type="protein sequence ID" value="QGH74553.1"/>
    <property type="molecule type" value="Genomic_DNA"/>
</dbReference>
<sequence length="103" mass="11538">MTAAEERAMVEDKALPLWELRAPAGYVVIGFGDPGARRGTEVVPVRRLVCSTTEHGERGAVVTGRFRVPWWPAGREEHAAYCQMCARLAVFLGYFVPDFEGWR</sequence>
<reference evidence="1 2" key="1">
    <citation type="submission" date="2019-09" db="EMBL/GenBank/DDBJ databases">
        <authorList>
            <person name="Barrows A.R."/>
            <person name="Franco J.W."/>
            <person name="Javier C.J."/>
            <person name="Lucero K.A."/>
            <person name="Madrid E.R."/>
            <person name="Margerin I.A.R."/>
            <person name="Moore C.L."/>
            <person name="Neustel K.S."/>
            <person name="Ornellas N.W."/>
            <person name="Oshiro K."/>
            <person name="Severson C.G."/>
            <person name="Vavra L.H."/>
            <person name="Wilcer A."/>
            <person name="Donachie S.P."/>
            <person name="Reed F.A."/>
            <person name="Palecanda S."/>
            <person name="Chong R.A."/>
            <person name="Porter M.L."/>
            <person name="Washington J.M."/>
            <person name="Garlena R.A."/>
            <person name="Russell D.A."/>
            <person name="Pope W.H."/>
            <person name="Jacobs-Sera D."/>
            <person name="Hatfull G.F."/>
        </authorList>
    </citation>
    <scope>NUCLEOTIDE SEQUENCE [LARGE SCALE GENOMIC DNA]</scope>
</reference>
<protein>
    <submittedName>
        <fullName evidence="1">Uncharacterized protein</fullName>
    </submittedName>
</protein>
<name>A0A5Q2WB64_9CAUD</name>
<dbReference type="Proteomes" id="UP000394254">
    <property type="component" value="Segment"/>
</dbReference>
<dbReference type="RefSeq" id="YP_009884874.1">
    <property type="nucleotide sequence ID" value="NC_049473.1"/>
</dbReference>
<accession>A0A5Q2WB64</accession>
<dbReference type="GeneID" id="55814242"/>
<evidence type="ECO:0000313" key="2">
    <source>
        <dbReference type="Proteomes" id="UP000394254"/>
    </source>
</evidence>
<gene>
    <name evidence="1" type="primary">66</name>
    <name evidence="1" type="ORF">SEA_KULEANA_66</name>
</gene>
<dbReference type="KEGG" id="vg:55814242"/>
<proteinExistence type="predicted"/>
<keyword evidence="2" id="KW-1185">Reference proteome</keyword>